<dbReference type="InterPro" id="IPR019734">
    <property type="entry name" value="TPR_rpt"/>
</dbReference>
<evidence type="ECO:0008006" key="6">
    <source>
        <dbReference type="Google" id="ProtNLM"/>
    </source>
</evidence>
<dbReference type="InParanoid" id="B3SAZ7"/>
<reference evidence="4 5" key="1">
    <citation type="journal article" date="2008" name="Nature">
        <title>The Trichoplax genome and the nature of placozoans.</title>
        <authorList>
            <person name="Srivastava M."/>
            <person name="Begovic E."/>
            <person name="Chapman J."/>
            <person name="Putnam N.H."/>
            <person name="Hellsten U."/>
            <person name="Kawashima T."/>
            <person name="Kuo A."/>
            <person name="Mitros T."/>
            <person name="Salamov A."/>
            <person name="Carpenter M.L."/>
            <person name="Signorovitch A.Y."/>
            <person name="Moreno M.A."/>
            <person name="Kamm K."/>
            <person name="Grimwood J."/>
            <person name="Schmutz J."/>
            <person name="Shapiro H."/>
            <person name="Grigoriev I.V."/>
            <person name="Buss L.W."/>
            <person name="Schierwater B."/>
            <person name="Dellaporta S.L."/>
            <person name="Rokhsar D.S."/>
        </authorList>
    </citation>
    <scope>NUCLEOTIDE SEQUENCE [LARGE SCALE GENOMIC DNA]</scope>
    <source>
        <strain evidence="4 5">Grell-BS-1999</strain>
    </source>
</reference>
<dbReference type="PhylomeDB" id="B3SAZ7"/>
<dbReference type="Proteomes" id="UP000009022">
    <property type="component" value="Unassembled WGS sequence"/>
</dbReference>
<organism evidence="4 5">
    <name type="scientific">Trichoplax adhaerens</name>
    <name type="common">Trichoplax reptans</name>
    <dbReference type="NCBI Taxonomy" id="10228"/>
    <lineage>
        <taxon>Eukaryota</taxon>
        <taxon>Metazoa</taxon>
        <taxon>Placozoa</taxon>
        <taxon>Uniplacotomia</taxon>
        <taxon>Trichoplacea</taxon>
        <taxon>Trichoplacidae</taxon>
        <taxon>Trichoplax</taxon>
    </lineage>
</organism>
<dbReference type="PANTHER" id="PTHR45641">
    <property type="entry name" value="TETRATRICOPEPTIDE REPEAT PROTEIN (AFU_ORTHOLOGUE AFUA_6G03870)"/>
    <property type="match status" value="1"/>
</dbReference>
<dbReference type="AlphaFoldDB" id="B3SAZ7"/>
<keyword evidence="2 3" id="KW-0802">TPR repeat</keyword>
<evidence type="ECO:0000256" key="2">
    <source>
        <dbReference type="ARBA" id="ARBA00022803"/>
    </source>
</evidence>
<accession>B3SAZ7</accession>
<evidence type="ECO:0000313" key="4">
    <source>
        <dbReference type="EMBL" id="EDV20021.1"/>
    </source>
</evidence>
<dbReference type="KEGG" id="tad:TRIADDRAFT_61438"/>
<dbReference type="PANTHER" id="PTHR45641:SF1">
    <property type="entry name" value="AAA+ ATPASE DOMAIN-CONTAINING PROTEIN"/>
    <property type="match status" value="1"/>
</dbReference>
<dbReference type="SMART" id="SM00028">
    <property type="entry name" value="TPR"/>
    <property type="match status" value="4"/>
</dbReference>
<dbReference type="Pfam" id="PF13424">
    <property type="entry name" value="TPR_12"/>
    <property type="match status" value="1"/>
</dbReference>
<keyword evidence="1" id="KW-0677">Repeat</keyword>
<dbReference type="GeneID" id="6758670"/>
<dbReference type="RefSeq" id="XP_002117405.1">
    <property type="nucleotide sequence ID" value="XM_002117369.1"/>
</dbReference>
<dbReference type="EMBL" id="DS985263">
    <property type="protein sequence ID" value="EDV20021.1"/>
    <property type="molecule type" value="Genomic_DNA"/>
</dbReference>
<name>B3SAZ7_TRIAD</name>
<dbReference type="PROSITE" id="PS50005">
    <property type="entry name" value="TPR"/>
    <property type="match status" value="1"/>
</dbReference>
<proteinExistence type="predicted"/>
<dbReference type="CTD" id="6758670"/>
<keyword evidence="5" id="KW-1185">Reference proteome</keyword>
<dbReference type="SUPFAM" id="SSF48452">
    <property type="entry name" value="TPR-like"/>
    <property type="match status" value="2"/>
</dbReference>
<dbReference type="Gene3D" id="1.25.40.10">
    <property type="entry name" value="Tetratricopeptide repeat domain"/>
    <property type="match status" value="1"/>
</dbReference>
<evidence type="ECO:0000313" key="5">
    <source>
        <dbReference type="Proteomes" id="UP000009022"/>
    </source>
</evidence>
<protein>
    <recommendedName>
        <fullName evidence="6">Kinesin light chain</fullName>
    </recommendedName>
</protein>
<dbReference type="OrthoDB" id="5986190at2759"/>
<feature type="repeat" description="TPR" evidence="3">
    <location>
        <begin position="189"/>
        <end position="222"/>
    </location>
</feature>
<dbReference type="InterPro" id="IPR011990">
    <property type="entry name" value="TPR-like_helical_dom_sf"/>
</dbReference>
<sequence length="292" mass="34128">MGQKPSHKVKLSIGGRSDDRIQHLLQSGRRYRQHKDYERAKKQYIKALDSVINNKLEKVLYRNRLLLEIFLDISRCHRKLLQVDEANYYCRLAENVAKQIRNQLANDHSLDSISDCDMKKQDHAALDTHNLDHFGRNELRSYDLAIGILYGKIGRMYFAQCKYSEALPICKTAINIQTTLRSKCDQDIATLYDVIGHVYKYKSKYDEALSHYQASLNMRQELKETNKLDLANSYENIADIYSRQRKLDDALSLYETSRNLRQEILGNDAIEIKHSNGRITKILYLQDKHNDL</sequence>
<evidence type="ECO:0000256" key="1">
    <source>
        <dbReference type="ARBA" id="ARBA00022737"/>
    </source>
</evidence>
<evidence type="ECO:0000256" key="3">
    <source>
        <dbReference type="PROSITE-ProRule" id="PRU00339"/>
    </source>
</evidence>
<gene>
    <name evidence="4" type="ORF">TRIADDRAFT_61438</name>
</gene>
<dbReference type="HOGENOM" id="CLU_925388_0_0_1"/>